<reference evidence="1 2" key="1">
    <citation type="submission" date="2024-01" db="EMBL/GenBank/DDBJ databases">
        <authorList>
            <person name="Alioto T."/>
            <person name="Alioto T."/>
            <person name="Gomez Garrido J."/>
        </authorList>
    </citation>
    <scope>NUCLEOTIDE SEQUENCE [LARGE SCALE GENOMIC DNA]</scope>
</reference>
<dbReference type="InterPro" id="IPR012337">
    <property type="entry name" value="RNaseH-like_sf"/>
</dbReference>
<accession>A0AAV1NMK4</accession>
<dbReference type="Proteomes" id="UP001314229">
    <property type="component" value="Unassembled WGS sequence"/>
</dbReference>
<evidence type="ECO:0000313" key="1">
    <source>
        <dbReference type="EMBL" id="CAK6960418.1"/>
    </source>
</evidence>
<gene>
    <name evidence="1" type="ORF">FSCOSCO3_A009820</name>
</gene>
<proteinExistence type="predicted"/>
<comment type="caution">
    <text evidence="1">The sequence shown here is derived from an EMBL/GenBank/DDBJ whole genome shotgun (WGS) entry which is preliminary data.</text>
</comment>
<dbReference type="AlphaFoldDB" id="A0AAV1NMK4"/>
<keyword evidence="2" id="KW-1185">Reference proteome</keyword>
<dbReference type="EMBL" id="CAWUFR010000045">
    <property type="protein sequence ID" value="CAK6960418.1"/>
    <property type="molecule type" value="Genomic_DNA"/>
</dbReference>
<dbReference type="InterPro" id="IPR052035">
    <property type="entry name" value="ZnF_BED_domain_contain"/>
</dbReference>
<organism evidence="1 2">
    <name type="scientific">Scomber scombrus</name>
    <name type="common">Atlantic mackerel</name>
    <name type="synonym">Scomber vernalis</name>
    <dbReference type="NCBI Taxonomy" id="13677"/>
    <lineage>
        <taxon>Eukaryota</taxon>
        <taxon>Metazoa</taxon>
        <taxon>Chordata</taxon>
        <taxon>Craniata</taxon>
        <taxon>Vertebrata</taxon>
        <taxon>Euteleostomi</taxon>
        <taxon>Actinopterygii</taxon>
        <taxon>Neopterygii</taxon>
        <taxon>Teleostei</taxon>
        <taxon>Neoteleostei</taxon>
        <taxon>Acanthomorphata</taxon>
        <taxon>Pelagiaria</taxon>
        <taxon>Scombriformes</taxon>
        <taxon>Scombridae</taxon>
        <taxon>Scomber</taxon>
    </lineage>
</organism>
<name>A0AAV1NMK4_SCOSC</name>
<dbReference type="SUPFAM" id="SSF53098">
    <property type="entry name" value="Ribonuclease H-like"/>
    <property type="match status" value="1"/>
</dbReference>
<dbReference type="PANTHER" id="PTHR46481:SF4">
    <property type="entry name" value="ZINC FINGER BED DOMAIN-CONTAINING PROTEIN 4"/>
    <property type="match status" value="1"/>
</dbReference>
<sequence length="189" mass="21534">MYLTLYAASQRVLCGLSREVRRHAIHLIPAWYSIEKEHLIAELKAVPKTAITADGWTSLNQDHYLTVTLHYIREGIIKGRVLQTKAIYEAQRGAAVADEIGSILDEFKVREKVVAATVDNAGNMDDAVKKLNVQKMQKCQTVSNWVARVRAVVIWMKRSHMAKVVLKEKQRLLSKNHILILLFHDIILI</sequence>
<evidence type="ECO:0000313" key="2">
    <source>
        <dbReference type="Proteomes" id="UP001314229"/>
    </source>
</evidence>
<dbReference type="PANTHER" id="PTHR46481">
    <property type="entry name" value="ZINC FINGER BED DOMAIN-CONTAINING PROTEIN 4"/>
    <property type="match status" value="1"/>
</dbReference>
<protein>
    <submittedName>
        <fullName evidence="1">Zinc finger BED domain-containing protein 1-like</fullName>
    </submittedName>
</protein>